<organism evidence="2 3">
    <name type="scientific">Kitasatospora cystarginea</name>
    <dbReference type="NCBI Taxonomy" id="58350"/>
    <lineage>
        <taxon>Bacteria</taxon>
        <taxon>Bacillati</taxon>
        <taxon>Actinomycetota</taxon>
        <taxon>Actinomycetes</taxon>
        <taxon>Kitasatosporales</taxon>
        <taxon>Streptomycetaceae</taxon>
        <taxon>Kitasatospora</taxon>
    </lineage>
</organism>
<reference evidence="2 3" key="1">
    <citation type="journal article" date="2019" name="Int. J. Syst. Evol. Microbiol.">
        <title>The Global Catalogue of Microorganisms (GCM) 10K type strain sequencing project: providing services to taxonomists for standard genome sequencing and annotation.</title>
        <authorList>
            <consortium name="The Broad Institute Genomics Platform"/>
            <consortium name="The Broad Institute Genome Sequencing Center for Infectious Disease"/>
            <person name="Wu L."/>
            <person name="Ma J."/>
        </authorList>
    </citation>
    <scope>NUCLEOTIDE SEQUENCE [LARGE SCALE GENOMIC DNA]</scope>
    <source>
        <strain evidence="2 3">JCM 7356</strain>
    </source>
</reference>
<protein>
    <submittedName>
        <fullName evidence="2">Uncharacterized protein</fullName>
    </submittedName>
</protein>
<proteinExistence type="predicted"/>
<sequence>MAGGLPYTLELLALRRPPAATFAVLMSLAPAIGALAVGLPRGGAGRRRAAVFPCGGGWHVNSEILIK</sequence>
<dbReference type="EMBL" id="BAAATR010000060">
    <property type="protein sequence ID" value="GAA2278071.1"/>
    <property type="molecule type" value="Genomic_DNA"/>
</dbReference>
<keyword evidence="3" id="KW-1185">Reference proteome</keyword>
<gene>
    <name evidence="2" type="ORF">GCM10010430_75050</name>
</gene>
<accession>A0ABN3EYX1</accession>
<comment type="caution">
    <text evidence="2">The sequence shown here is derived from an EMBL/GenBank/DDBJ whole genome shotgun (WGS) entry which is preliminary data.</text>
</comment>
<keyword evidence="1" id="KW-0472">Membrane</keyword>
<evidence type="ECO:0000256" key="1">
    <source>
        <dbReference type="SAM" id="Phobius"/>
    </source>
</evidence>
<name>A0ABN3EYX1_9ACTN</name>
<keyword evidence="1" id="KW-0812">Transmembrane</keyword>
<evidence type="ECO:0000313" key="3">
    <source>
        <dbReference type="Proteomes" id="UP001500305"/>
    </source>
</evidence>
<dbReference type="Proteomes" id="UP001500305">
    <property type="component" value="Unassembled WGS sequence"/>
</dbReference>
<feature type="transmembrane region" description="Helical" evidence="1">
    <location>
        <begin position="20"/>
        <end position="39"/>
    </location>
</feature>
<keyword evidence="1" id="KW-1133">Transmembrane helix</keyword>
<evidence type="ECO:0000313" key="2">
    <source>
        <dbReference type="EMBL" id="GAA2278071.1"/>
    </source>
</evidence>